<accession>M0E2K4</accession>
<keyword evidence="1" id="KW-0472">Membrane</keyword>
<evidence type="ECO:0000259" key="2">
    <source>
        <dbReference type="Pfam" id="PF02517"/>
    </source>
</evidence>
<gene>
    <name evidence="3" type="ORF">C471_05209</name>
</gene>
<evidence type="ECO:0000313" key="4">
    <source>
        <dbReference type="Proteomes" id="UP000011514"/>
    </source>
</evidence>
<dbReference type="PATRIC" id="fig|1227484.4.peg.1068"/>
<dbReference type="AlphaFoldDB" id="M0E2K4"/>
<evidence type="ECO:0000313" key="3">
    <source>
        <dbReference type="EMBL" id="ELZ42015.1"/>
    </source>
</evidence>
<keyword evidence="1" id="KW-0812">Transmembrane</keyword>
<dbReference type="InterPro" id="IPR003675">
    <property type="entry name" value="Rce1/LyrA-like_dom"/>
</dbReference>
<keyword evidence="1" id="KW-1133">Transmembrane helix</keyword>
<feature type="domain" description="CAAX prenyl protease 2/Lysostaphin resistance protein A-like" evidence="2">
    <location>
        <begin position="4"/>
        <end position="110"/>
    </location>
</feature>
<protein>
    <submittedName>
        <fullName evidence="3">Putative protease of the Abi (CAAX) family protein</fullName>
    </submittedName>
</protein>
<dbReference type="EMBL" id="AOJE01000013">
    <property type="protein sequence ID" value="ELZ42015.1"/>
    <property type="molecule type" value="Genomic_DNA"/>
</dbReference>
<comment type="caution">
    <text evidence="3">The sequence shown here is derived from an EMBL/GenBank/DDBJ whole genome shotgun (WGS) entry which is preliminary data.</text>
</comment>
<keyword evidence="4" id="KW-1185">Reference proteome</keyword>
<name>M0E2K4_9EURY</name>
<dbReference type="Proteomes" id="UP000011514">
    <property type="component" value="Unassembled WGS sequence"/>
</dbReference>
<evidence type="ECO:0000256" key="1">
    <source>
        <dbReference type="SAM" id="Phobius"/>
    </source>
</evidence>
<keyword evidence="3" id="KW-0645">Protease</keyword>
<reference evidence="3 4" key="1">
    <citation type="journal article" date="2014" name="PLoS Genet.">
        <title>Phylogenetically driven sequencing of extremely halophilic archaea reveals strategies for static and dynamic osmo-response.</title>
        <authorList>
            <person name="Becker E.A."/>
            <person name="Seitzer P.M."/>
            <person name="Tritt A."/>
            <person name="Larsen D."/>
            <person name="Krusor M."/>
            <person name="Yao A.I."/>
            <person name="Wu D."/>
            <person name="Madern D."/>
            <person name="Eisen J.A."/>
            <person name="Darling A.E."/>
            <person name="Facciotti M.T."/>
        </authorList>
    </citation>
    <scope>NUCLEOTIDE SEQUENCE [LARGE SCALE GENOMIC DNA]</scope>
    <source>
        <strain evidence="3 4">DSM 1137</strain>
    </source>
</reference>
<dbReference type="GO" id="GO:0006508">
    <property type="term" value="P:proteolysis"/>
    <property type="evidence" value="ECO:0007669"/>
    <property type="project" value="UniProtKB-KW"/>
</dbReference>
<keyword evidence="3" id="KW-0378">Hydrolase</keyword>
<proteinExistence type="predicted"/>
<organism evidence="3 4">
    <name type="scientific">Halorubrum saccharovorum DSM 1137</name>
    <dbReference type="NCBI Taxonomy" id="1227484"/>
    <lineage>
        <taxon>Archaea</taxon>
        <taxon>Methanobacteriati</taxon>
        <taxon>Methanobacteriota</taxon>
        <taxon>Stenosarchaea group</taxon>
        <taxon>Halobacteria</taxon>
        <taxon>Halobacteriales</taxon>
        <taxon>Haloferacaceae</taxon>
        <taxon>Halorubrum</taxon>
    </lineage>
</organism>
<feature type="transmembrane region" description="Helical" evidence="1">
    <location>
        <begin position="121"/>
        <end position="139"/>
    </location>
</feature>
<dbReference type="GO" id="GO:0004175">
    <property type="term" value="F:endopeptidase activity"/>
    <property type="evidence" value="ECO:0007669"/>
    <property type="project" value="UniProtKB-ARBA"/>
</dbReference>
<dbReference type="GO" id="GO:0080120">
    <property type="term" value="P:CAAX-box protein maturation"/>
    <property type="evidence" value="ECO:0007669"/>
    <property type="project" value="UniProtKB-ARBA"/>
</dbReference>
<feature type="transmembrane region" description="Helical" evidence="1">
    <location>
        <begin position="46"/>
        <end position="66"/>
    </location>
</feature>
<dbReference type="eggNOG" id="arCOG02766">
    <property type="taxonomic scope" value="Archaea"/>
</dbReference>
<sequence length="157" mass="17038">MQGVLISAVALYLFTGPVEELAFRGYLQNKIISKVTVGSATVQTTIGILTAALAFALLHIPVYLIVRDVSTGTLIVTLVLLTATGIMYGAIYAATRNLYLVMFLHGIGNLWPLVVDPGTGVWPNYGVLLVMYVFLTLFYRQWATDLTLPILGQSATN</sequence>
<feature type="transmembrane region" description="Helical" evidence="1">
    <location>
        <begin position="73"/>
        <end position="94"/>
    </location>
</feature>
<dbReference type="Pfam" id="PF02517">
    <property type="entry name" value="Rce1-like"/>
    <property type="match status" value="1"/>
</dbReference>